<dbReference type="Proteomes" id="UP000072189">
    <property type="component" value="Unassembled WGS sequence"/>
</dbReference>
<sequence>MSVGKSVKGRGALPRVIAAMVAVGALVTVTACTNGEAQITPTRLLQSVAVGVTTDAAIQSVQSTTIAIGNSPSETTSETASFTPADVANDIPVRIRTSYRTADSSGTDLGDLKGYSGRVEIDVTVENLTVKPQELTYDAAGQSRTREALVGAPLTIAASTVLGGVAPSRVVIDSDTDSAVTNGVLSRSDDGDAVVQWASLLAPPSGRASSTLTLVADVDDFSVPAFDIAVQPGISTDPSIGGVLDAAFNDDPTSQLALQRRTIEVVAAVNEVLGRAGTTITEVRTNLESTADTLGVRTARELADSTTSLGTSMRGLTAQLTGLQSDLSTTVNSTNSAVLQQLGSALSAVDGMLGDTSAPPPPSIPSGSGCSATSTIPGEANTIYGNIQRLAVELDNYASAADECKGEVQNALRSTIGPDAPSTDTCQTPSTTCALFSAQGEVNATLAELVVDGRELVDSLKPELMSSVVTQFDKTSQAVEAVQAATKKVTDGLPDGSVPQSLGEVSTALDTLSGSLGSLNSALSQVNQISRDAQAELGNPDVRGSIREQADRLADEICTLAPDDDWTPPGGGNEPTPKPTSTSGTGGDDEGSGDSDAKSSSSPVVIGGPTLAEVDRLRSFLTSEGCEGDQLSTPWGYSAPLLDRLKADTAAWISVDEKTQPSGDLGTAITGLLDQTSKVRDAVNRISSSAWNGNENLTALVTSLTDSTKALADQRTELDQRINALKKQQDGLGPSIERAFADADAEAAKKVSALIEEQVRVISARGKTDAATIGAMFDRSVSGLTSTSTDIAQSGKETVESQRDDLTAAGEAISQSVSAQTLSSLSSISSSIGAATRDTDGASSLLQADLNKVLLDLGDRQVNGSGLLGSMVTSAAKVDTADVQLALASQQAQGYANVRSEDVAGILLQQAQTQASLEAGAKLPPFHIEAPAGAATQTVYTFRIGDGK</sequence>
<dbReference type="PROSITE" id="PS51257">
    <property type="entry name" value="PROKAR_LIPOPROTEIN"/>
    <property type="match status" value="1"/>
</dbReference>
<comment type="caution">
    <text evidence="2">The sequence shown here is derived from an EMBL/GenBank/DDBJ whole genome shotgun (WGS) entry which is preliminary data.</text>
</comment>
<accession>A0A147F811</accession>
<feature type="region of interest" description="Disordered" evidence="1">
    <location>
        <begin position="353"/>
        <end position="372"/>
    </location>
</feature>
<gene>
    <name evidence="2" type="ORF">RSA3_08725</name>
</gene>
<dbReference type="PATRIC" id="fig|2033.7.peg.2491"/>
<proteinExistence type="predicted"/>
<protein>
    <submittedName>
        <fullName evidence="2">Uncharacterized protein</fullName>
    </submittedName>
</protein>
<dbReference type="EMBL" id="LDRV01000051">
    <property type="protein sequence ID" value="KTS12272.1"/>
    <property type="molecule type" value="Genomic_DNA"/>
</dbReference>
<dbReference type="AlphaFoldDB" id="A0A147F811"/>
<evidence type="ECO:0000313" key="3">
    <source>
        <dbReference type="Proteomes" id="UP000072189"/>
    </source>
</evidence>
<name>A0A147F811_MICTE</name>
<feature type="region of interest" description="Disordered" evidence="1">
    <location>
        <begin position="560"/>
        <end position="609"/>
    </location>
</feature>
<evidence type="ECO:0000313" key="2">
    <source>
        <dbReference type="EMBL" id="KTS12272.1"/>
    </source>
</evidence>
<organism evidence="2 3">
    <name type="scientific">Microbacterium testaceum</name>
    <name type="common">Aureobacterium testaceum</name>
    <name type="synonym">Brevibacterium testaceum</name>
    <dbReference type="NCBI Taxonomy" id="2033"/>
    <lineage>
        <taxon>Bacteria</taxon>
        <taxon>Bacillati</taxon>
        <taxon>Actinomycetota</taxon>
        <taxon>Actinomycetes</taxon>
        <taxon>Micrococcales</taxon>
        <taxon>Microbacteriaceae</taxon>
        <taxon>Microbacterium</taxon>
    </lineage>
</organism>
<evidence type="ECO:0000256" key="1">
    <source>
        <dbReference type="SAM" id="MobiDB-lite"/>
    </source>
</evidence>
<reference evidence="2 3" key="1">
    <citation type="journal article" date="2016" name="Front. Microbiol.">
        <title>Genomic Resource of Rice Seed Associated Bacteria.</title>
        <authorList>
            <person name="Midha S."/>
            <person name="Bansal K."/>
            <person name="Sharma S."/>
            <person name="Kumar N."/>
            <person name="Patil P.P."/>
            <person name="Chaudhry V."/>
            <person name="Patil P.B."/>
        </authorList>
    </citation>
    <scope>NUCLEOTIDE SEQUENCE [LARGE SCALE GENOMIC DNA]</scope>
    <source>
        <strain evidence="2 3">RSA3</strain>
    </source>
</reference>